<evidence type="ECO:0000256" key="7">
    <source>
        <dbReference type="SAM" id="Phobius"/>
    </source>
</evidence>
<evidence type="ECO:0000313" key="10">
    <source>
        <dbReference type="EMBL" id="HIU43417.1"/>
    </source>
</evidence>
<dbReference type="InterPro" id="IPR050250">
    <property type="entry name" value="Macrolide_Exporter_MacB"/>
</dbReference>
<feature type="domain" description="MacB-like periplasmic core" evidence="9">
    <location>
        <begin position="22"/>
        <end position="231"/>
    </location>
</feature>
<keyword evidence="5 7" id="KW-0472">Membrane</keyword>
<dbReference type="Proteomes" id="UP000824073">
    <property type="component" value="Unassembled WGS sequence"/>
</dbReference>
<proteinExistence type="inferred from homology"/>
<dbReference type="InterPro" id="IPR003838">
    <property type="entry name" value="ABC3_permease_C"/>
</dbReference>
<dbReference type="Pfam" id="PF02687">
    <property type="entry name" value="FtsX"/>
    <property type="match status" value="1"/>
</dbReference>
<keyword evidence="3 7" id="KW-0812">Transmembrane</keyword>
<feature type="transmembrane region" description="Helical" evidence="7">
    <location>
        <begin position="261"/>
        <end position="289"/>
    </location>
</feature>
<reference evidence="10" key="1">
    <citation type="submission" date="2020-10" db="EMBL/GenBank/DDBJ databases">
        <authorList>
            <person name="Gilroy R."/>
        </authorList>
    </citation>
    <scope>NUCLEOTIDE SEQUENCE</scope>
    <source>
        <strain evidence="10">CHK191-8634</strain>
    </source>
</reference>
<feature type="transmembrane region" description="Helical" evidence="7">
    <location>
        <begin position="310"/>
        <end position="335"/>
    </location>
</feature>
<dbReference type="PANTHER" id="PTHR30572:SF4">
    <property type="entry name" value="ABC TRANSPORTER PERMEASE YTRF"/>
    <property type="match status" value="1"/>
</dbReference>
<keyword evidence="4 7" id="KW-1133">Transmembrane helix</keyword>
<sequence>MMRIFQTFSMAMKSIFNNKMRSLLTMLGIIIGVCSVITLVSVMRGSQAKIMESYALMGTNRISVYYNTWDGTDFAGDLYKFCQSLKAEVEGVTPSSTAWLTLRYKNKSMDSRVNFGSDQFDQCQNYTLAAGRSLCYADIYNRVKVCVLGSRIAQEFFNLENPIGKTIKIKGDEYTVVGVYQSKFQNQEGSDDDMVLVPYSRMRSVMGTSQITEFTVKATSAENVNIAVNKIGNWLSERVKQGYFDVYSNTNYIEQQNESNMMLTLLVGGIAGISLLVGGIGIMNIMLVSVAERTREIGIRMAIGAKRRDIITQFLIEAATISACGGIIGIVLGAMGSALLSSAILKEVFYPDPTITIGAFLFSVVLGVFFGFYPANKASKMQPVEALRNQ</sequence>
<feature type="transmembrane region" description="Helical" evidence="7">
    <location>
        <begin position="355"/>
        <end position="373"/>
    </location>
</feature>
<name>A0A9D1IWH1_9CLOT</name>
<evidence type="ECO:0000259" key="8">
    <source>
        <dbReference type="Pfam" id="PF02687"/>
    </source>
</evidence>
<comment type="caution">
    <text evidence="10">The sequence shown here is derived from an EMBL/GenBank/DDBJ whole genome shotgun (WGS) entry which is preliminary data.</text>
</comment>
<keyword evidence="2" id="KW-1003">Cell membrane</keyword>
<evidence type="ECO:0000256" key="4">
    <source>
        <dbReference type="ARBA" id="ARBA00022989"/>
    </source>
</evidence>
<protein>
    <submittedName>
        <fullName evidence="10">ABC transporter permease</fullName>
    </submittedName>
</protein>
<gene>
    <name evidence="10" type="ORF">IAB67_03875</name>
</gene>
<dbReference type="GO" id="GO:0005886">
    <property type="term" value="C:plasma membrane"/>
    <property type="evidence" value="ECO:0007669"/>
    <property type="project" value="UniProtKB-SubCell"/>
</dbReference>
<dbReference type="AlphaFoldDB" id="A0A9D1IWH1"/>
<dbReference type="GO" id="GO:0022857">
    <property type="term" value="F:transmembrane transporter activity"/>
    <property type="evidence" value="ECO:0007669"/>
    <property type="project" value="TreeGrafter"/>
</dbReference>
<dbReference type="PANTHER" id="PTHR30572">
    <property type="entry name" value="MEMBRANE COMPONENT OF TRANSPORTER-RELATED"/>
    <property type="match status" value="1"/>
</dbReference>
<feature type="domain" description="ABC3 transporter permease C-terminal" evidence="8">
    <location>
        <begin position="270"/>
        <end position="383"/>
    </location>
</feature>
<evidence type="ECO:0000256" key="1">
    <source>
        <dbReference type="ARBA" id="ARBA00004651"/>
    </source>
</evidence>
<evidence type="ECO:0000256" key="5">
    <source>
        <dbReference type="ARBA" id="ARBA00023136"/>
    </source>
</evidence>
<comment type="subcellular location">
    <subcellularLocation>
        <location evidence="1">Cell membrane</location>
        <topology evidence="1">Multi-pass membrane protein</topology>
    </subcellularLocation>
</comment>
<accession>A0A9D1IWH1</accession>
<evidence type="ECO:0000256" key="3">
    <source>
        <dbReference type="ARBA" id="ARBA00022692"/>
    </source>
</evidence>
<comment type="similarity">
    <text evidence="6">Belongs to the ABC-4 integral membrane protein family.</text>
</comment>
<dbReference type="EMBL" id="DVMR01000034">
    <property type="protein sequence ID" value="HIU43417.1"/>
    <property type="molecule type" value="Genomic_DNA"/>
</dbReference>
<dbReference type="InterPro" id="IPR025857">
    <property type="entry name" value="MacB_PCD"/>
</dbReference>
<evidence type="ECO:0000313" key="11">
    <source>
        <dbReference type="Proteomes" id="UP000824073"/>
    </source>
</evidence>
<evidence type="ECO:0000256" key="6">
    <source>
        <dbReference type="ARBA" id="ARBA00038076"/>
    </source>
</evidence>
<evidence type="ECO:0000259" key="9">
    <source>
        <dbReference type="Pfam" id="PF12704"/>
    </source>
</evidence>
<dbReference type="Pfam" id="PF12704">
    <property type="entry name" value="MacB_PCD"/>
    <property type="match status" value="1"/>
</dbReference>
<organism evidence="10 11">
    <name type="scientific">Candidatus Ventrousia excrementavium</name>
    <dbReference type="NCBI Taxonomy" id="2840961"/>
    <lineage>
        <taxon>Bacteria</taxon>
        <taxon>Bacillati</taxon>
        <taxon>Bacillota</taxon>
        <taxon>Clostridia</taxon>
        <taxon>Eubacteriales</taxon>
        <taxon>Clostridiaceae</taxon>
        <taxon>Clostridiaceae incertae sedis</taxon>
        <taxon>Candidatus Ventrousia</taxon>
    </lineage>
</organism>
<evidence type="ECO:0000256" key="2">
    <source>
        <dbReference type="ARBA" id="ARBA00022475"/>
    </source>
</evidence>
<reference evidence="10" key="2">
    <citation type="journal article" date="2021" name="PeerJ">
        <title>Extensive microbial diversity within the chicken gut microbiome revealed by metagenomics and culture.</title>
        <authorList>
            <person name="Gilroy R."/>
            <person name="Ravi A."/>
            <person name="Getino M."/>
            <person name="Pursley I."/>
            <person name="Horton D.L."/>
            <person name="Alikhan N.F."/>
            <person name="Baker D."/>
            <person name="Gharbi K."/>
            <person name="Hall N."/>
            <person name="Watson M."/>
            <person name="Adriaenssens E.M."/>
            <person name="Foster-Nyarko E."/>
            <person name="Jarju S."/>
            <person name="Secka A."/>
            <person name="Antonio M."/>
            <person name="Oren A."/>
            <person name="Chaudhuri R.R."/>
            <person name="La Ragione R."/>
            <person name="Hildebrand F."/>
            <person name="Pallen M.J."/>
        </authorList>
    </citation>
    <scope>NUCLEOTIDE SEQUENCE</scope>
    <source>
        <strain evidence="10">CHK191-8634</strain>
    </source>
</reference>